<comment type="cofactor">
    <cofactor evidence="1 5">
        <name>pyridoxal 5'-phosphate</name>
        <dbReference type="ChEBI" id="CHEBI:597326"/>
    </cofactor>
</comment>
<evidence type="ECO:0000256" key="2">
    <source>
        <dbReference type="ARBA" id="ARBA00009077"/>
    </source>
</evidence>
<evidence type="ECO:0000256" key="3">
    <source>
        <dbReference type="ARBA" id="ARBA00022679"/>
    </source>
</evidence>
<dbReference type="Gene3D" id="3.40.640.10">
    <property type="entry name" value="Type I PLP-dependent aspartate aminotransferase-like (Major domain)"/>
    <property type="match status" value="1"/>
</dbReference>
<evidence type="ECO:0000256" key="5">
    <source>
        <dbReference type="RuleBase" id="RU362118"/>
    </source>
</evidence>
<evidence type="ECO:0000256" key="6">
    <source>
        <dbReference type="SAM" id="Phobius"/>
    </source>
</evidence>
<feature type="transmembrane region" description="Helical" evidence="6">
    <location>
        <begin position="102"/>
        <end position="122"/>
    </location>
</feature>
<dbReference type="GO" id="GO:0004124">
    <property type="term" value="F:cysteine synthase activity"/>
    <property type="evidence" value="ECO:0007669"/>
    <property type="project" value="TreeGrafter"/>
</dbReference>
<feature type="transmembrane region" description="Helical" evidence="6">
    <location>
        <begin position="137"/>
        <end position="159"/>
    </location>
</feature>
<keyword evidence="6" id="KW-0472">Membrane</keyword>
<keyword evidence="4 5" id="KW-0663">Pyridoxal phosphate</keyword>
<feature type="transmembrane region" description="Helical" evidence="6">
    <location>
        <begin position="66"/>
        <end position="90"/>
    </location>
</feature>
<dbReference type="InterPro" id="IPR015422">
    <property type="entry name" value="PyrdxlP-dep_Trfase_small"/>
</dbReference>
<comment type="caution">
    <text evidence="7">The sequence shown here is derived from an EMBL/GenBank/DDBJ whole genome shotgun (WGS) entry which is preliminary data.</text>
</comment>
<dbReference type="PANTHER" id="PTHR43797:SF2">
    <property type="entry name" value="HOMOCYSTEINE_CYSTEINE SYNTHASE"/>
    <property type="match status" value="1"/>
</dbReference>
<gene>
    <name evidence="7" type="ORF">EOD42_22125</name>
</gene>
<dbReference type="GO" id="GO:0030170">
    <property type="term" value="F:pyridoxal phosphate binding"/>
    <property type="evidence" value="ECO:0007669"/>
    <property type="project" value="InterPro"/>
</dbReference>
<organism evidence="7 8">
    <name type="scientific">Rhodovarius crocodyli</name>
    <dbReference type="NCBI Taxonomy" id="1979269"/>
    <lineage>
        <taxon>Bacteria</taxon>
        <taxon>Pseudomonadati</taxon>
        <taxon>Pseudomonadota</taxon>
        <taxon>Alphaproteobacteria</taxon>
        <taxon>Acetobacterales</taxon>
        <taxon>Roseomonadaceae</taxon>
        <taxon>Rhodovarius</taxon>
    </lineage>
</organism>
<dbReference type="EMBL" id="SACL01000010">
    <property type="protein sequence ID" value="RVT91672.1"/>
    <property type="molecule type" value="Genomic_DNA"/>
</dbReference>
<dbReference type="GO" id="GO:0019346">
    <property type="term" value="P:transsulfuration"/>
    <property type="evidence" value="ECO:0007669"/>
    <property type="project" value="InterPro"/>
</dbReference>
<accession>A0A437M234</accession>
<evidence type="ECO:0000313" key="8">
    <source>
        <dbReference type="Proteomes" id="UP000282957"/>
    </source>
</evidence>
<evidence type="ECO:0000256" key="1">
    <source>
        <dbReference type="ARBA" id="ARBA00001933"/>
    </source>
</evidence>
<dbReference type="SUPFAM" id="SSF53383">
    <property type="entry name" value="PLP-dependent transferases"/>
    <property type="match status" value="1"/>
</dbReference>
<keyword evidence="8" id="KW-1185">Reference proteome</keyword>
<dbReference type="PANTHER" id="PTHR43797">
    <property type="entry name" value="HOMOCYSTEINE/CYSTEINE SYNTHASE"/>
    <property type="match status" value="1"/>
</dbReference>
<dbReference type="Pfam" id="PF01053">
    <property type="entry name" value="Cys_Met_Meta_PP"/>
    <property type="match status" value="1"/>
</dbReference>
<feature type="transmembrane region" description="Helical" evidence="6">
    <location>
        <begin position="24"/>
        <end position="46"/>
    </location>
</feature>
<dbReference type="GO" id="GO:0071269">
    <property type="term" value="P:L-homocysteine biosynthetic process"/>
    <property type="evidence" value="ECO:0007669"/>
    <property type="project" value="TreeGrafter"/>
</dbReference>
<reference evidence="7 8" key="1">
    <citation type="submission" date="2019-01" db="EMBL/GenBank/DDBJ databases">
        <authorList>
            <person name="Chen W.-M."/>
        </authorList>
    </citation>
    <scope>NUCLEOTIDE SEQUENCE [LARGE SCALE GENOMIC DNA]</scope>
    <source>
        <strain evidence="7 8">CCP-6</strain>
    </source>
</reference>
<dbReference type="InterPro" id="IPR006235">
    <property type="entry name" value="OAc-hSer/O-AcSer_sulfhydrylase"/>
</dbReference>
<dbReference type="InterPro" id="IPR000277">
    <property type="entry name" value="Cys/Met-Metab_PyrdxlP-dep_enz"/>
</dbReference>
<keyword evidence="6" id="KW-0812">Transmembrane</keyword>
<dbReference type="RefSeq" id="WP_127789775.1">
    <property type="nucleotide sequence ID" value="NZ_SACL01000010.1"/>
</dbReference>
<dbReference type="GO" id="GO:0006535">
    <property type="term" value="P:cysteine biosynthetic process from serine"/>
    <property type="evidence" value="ECO:0007669"/>
    <property type="project" value="TreeGrafter"/>
</dbReference>
<protein>
    <submittedName>
        <fullName evidence="7">Uncharacterized protein</fullName>
    </submittedName>
</protein>
<feature type="transmembrane region" description="Helical" evidence="6">
    <location>
        <begin position="186"/>
        <end position="204"/>
    </location>
</feature>
<dbReference type="InterPro" id="IPR015424">
    <property type="entry name" value="PyrdxlP-dep_Trfase"/>
</dbReference>
<dbReference type="AlphaFoldDB" id="A0A437M234"/>
<dbReference type="GO" id="GO:0003961">
    <property type="term" value="F:O-acetylhomoserine aminocarboxypropyltransferase activity"/>
    <property type="evidence" value="ECO:0007669"/>
    <property type="project" value="TreeGrafter"/>
</dbReference>
<dbReference type="Gene3D" id="3.90.1150.10">
    <property type="entry name" value="Aspartate Aminotransferase, domain 1"/>
    <property type="match status" value="1"/>
</dbReference>
<dbReference type="OrthoDB" id="9790858at2"/>
<evidence type="ECO:0000256" key="4">
    <source>
        <dbReference type="ARBA" id="ARBA00022898"/>
    </source>
</evidence>
<proteinExistence type="inferred from homology"/>
<evidence type="ECO:0000313" key="7">
    <source>
        <dbReference type="EMBL" id="RVT91672.1"/>
    </source>
</evidence>
<keyword evidence="6" id="KW-1133">Transmembrane helix</keyword>
<name>A0A437M234_9PROT</name>
<dbReference type="InterPro" id="IPR015421">
    <property type="entry name" value="PyrdxlP-dep_Trfase_major"/>
</dbReference>
<dbReference type="Proteomes" id="UP000282957">
    <property type="component" value="Unassembled WGS sequence"/>
</dbReference>
<dbReference type="GO" id="GO:0005737">
    <property type="term" value="C:cytoplasm"/>
    <property type="evidence" value="ECO:0007669"/>
    <property type="project" value="TreeGrafter"/>
</dbReference>
<comment type="similarity">
    <text evidence="2 5">Belongs to the trans-sulfuration enzymes family.</text>
</comment>
<sequence length="581" mass="61053">MLQRSRFCFLCITRDAVRGGDPRGLLGVLTALAVGTLGYAVVFGSWLPVPMRPGLPPDAHIGPVSWVLVLAGVAFGLGMTLSGSCVSGHLYRLGEGSVRAPIALMGTAVGFLLGFISWPFLYEAGIRGAPVVWLPHWLGYAGTILVSLAVLGLLALPLLRRLPAGAAASGPLGLRDVLRRLFRHRWPGWLGGMGVGSIGAVAYLRTEPLGVTAAIGGVARAAGDALALGSGQAASAFSVLAIAQAGDNIVSSTDLYGGTWNLFANTLRRQGIEVRFVDPADPEAFARATDTRTRAYYGETLPNPKLAVFPIAEVAAIGCSFGVPLILDNTAAPFLARPLEHGAAIVVYSLTKYLGGHGTSIGGAIIDGGNFDWTAHPDRHPLLTQPDPSYHGVIWTEAAPKLGVAPYVAAARSSVQRDLGASLSPFNAFQILQGIETLPLRIQKHSVNAEAVARWLALQPEVLRVIHPSQQSGEVRVRADRYLSGGYGGLVGAELRGGARDGARLIDALKLFYHVANIGDARSLAIHPASTTHGQLSQDEQAATGVSAGYVRFSIGLEHIDDIIEDLEQAFATLALPLAAE</sequence>
<keyword evidence="3" id="KW-0808">Transferase</keyword>